<keyword evidence="1" id="KW-0675">Receptor</keyword>
<accession>A0A1R3JM47</accession>
<dbReference type="GO" id="GO:0016301">
    <property type="term" value="F:kinase activity"/>
    <property type="evidence" value="ECO:0007669"/>
    <property type="project" value="UniProtKB-KW"/>
</dbReference>
<gene>
    <name evidence="1" type="ORF">COLO4_15676</name>
</gene>
<protein>
    <submittedName>
        <fullName evidence="1">Receptor protein kinase TMK1-like protein</fullName>
    </submittedName>
</protein>
<evidence type="ECO:0000313" key="2">
    <source>
        <dbReference type="Proteomes" id="UP000187203"/>
    </source>
</evidence>
<keyword evidence="2" id="KW-1185">Reference proteome</keyword>
<keyword evidence="1" id="KW-0418">Kinase</keyword>
<comment type="caution">
    <text evidence="1">The sequence shown here is derived from an EMBL/GenBank/DDBJ whole genome shotgun (WGS) entry which is preliminary data.</text>
</comment>
<sequence>MGVRWEPPLESRRPVGPENVFGLLPIAAFATNVAKYSPLSAHFCVVSSLGAGEDDKHGALSELIVVPAEGLKAEEGDLASTPLAHMDQPLAATGAILF</sequence>
<dbReference type="EMBL" id="AWUE01015776">
    <property type="protein sequence ID" value="OMO95797.1"/>
    <property type="molecule type" value="Genomic_DNA"/>
</dbReference>
<evidence type="ECO:0000313" key="1">
    <source>
        <dbReference type="EMBL" id="OMO95797.1"/>
    </source>
</evidence>
<organism evidence="1 2">
    <name type="scientific">Corchorus olitorius</name>
    <dbReference type="NCBI Taxonomy" id="93759"/>
    <lineage>
        <taxon>Eukaryota</taxon>
        <taxon>Viridiplantae</taxon>
        <taxon>Streptophyta</taxon>
        <taxon>Embryophyta</taxon>
        <taxon>Tracheophyta</taxon>
        <taxon>Spermatophyta</taxon>
        <taxon>Magnoliopsida</taxon>
        <taxon>eudicotyledons</taxon>
        <taxon>Gunneridae</taxon>
        <taxon>Pentapetalae</taxon>
        <taxon>rosids</taxon>
        <taxon>malvids</taxon>
        <taxon>Malvales</taxon>
        <taxon>Malvaceae</taxon>
        <taxon>Grewioideae</taxon>
        <taxon>Apeibeae</taxon>
        <taxon>Corchorus</taxon>
    </lineage>
</organism>
<reference evidence="2" key="1">
    <citation type="submission" date="2013-09" db="EMBL/GenBank/DDBJ databases">
        <title>Corchorus olitorius genome sequencing.</title>
        <authorList>
            <person name="Alam M."/>
            <person name="Haque M.S."/>
            <person name="Islam M.S."/>
            <person name="Emdad E.M."/>
            <person name="Islam M.M."/>
            <person name="Ahmed B."/>
            <person name="Halim A."/>
            <person name="Hossen Q.M.M."/>
            <person name="Hossain M.Z."/>
            <person name="Ahmed R."/>
            <person name="Khan M.M."/>
            <person name="Islam R."/>
            <person name="Rashid M.M."/>
            <person name="Khan S.A."/>
            <person name="Rahman M.S."/>
            <person name="Alam M."/>
            <person name="Yahiya A.S."/>
            <person name="Khan M.S."/>
            <person name="Azam M.S."/>
            <person name="Haque T."/>
            <person name="Lashkar M.Z.H."/>
            <person name="Akhand A.I."/>
            <person name="Morshed G."/>
            <person name="Roy S."/>
            <person name="Uddin K.S."/>
            <person name="Rabeya T."/>
            <person name="Hossain A.S."/>
            <person name="Chowdhury A."/>
            <person name="Snigdha A.R."/>
            <person name="Mortoza M.S."/>
            <person name="Matin S.A."/>
            <person name="Hoque S.M.E."/>
            <person name="Islam M.K."/>
            <person name="Roy D.K."/>
            <person name="Haider R."/>
            <person name="Moosa M.M."/>
            <person name="Elias S.M."/>
            <person name="Hasan A.M."/>
            <person name="Jahan S."/>
            <person name="Shafiuddin M."/>
            <person name="Mahmood N."/>
            <person name="Shommy N.S."/>
        </authorList>
    </citation>
    <scope>NUCLEOTIDE SEQUENCE [LARGE SCALE GENOMIC DNA]</scope>
    <source>
        <strain evidence="2">cv. O-4</strain>
    </source>
</reference>
<name>A0A1R3JM47_9ROSI</name>
<keyword evidence="1" id="KW-0808">Transferase</keyword>
<dbReference type="AlphaFoldDB" id="A0A1R3JM47"/>
<dbReference type="Proteomes" id="UP000187203">
    <property type="component" value="Unassembled WGS sequence"/>
</dbReference>
<proteinExistence type="predicted"/>